<dbReference type="Pfam" id="PF05164">
    <property type="entry name" value="ZapA"/>
    <property type="match status" value="1"/>
</dbReference>
<evidence type="ECO:0000313" key="10">
    <source>
        <dbReference type="EMBL" id="SUZ60474.1"/>
    </source>
</evidence>
<evidence type="ECO:0000256" key="3">
    <source>
        <dbReference type="ARBA" id="ARBA00022490"/>
    </source>
</evidence>
<dbReference type="EMBL" id="UINC01000745">
    <property type="protein sequence ID" value="SUZ60474.1"/>
    <property type="molecule type" value="Genomic_DNA"/>
</dbReference>
<keyword evidence="5" id="KW-0717">Septation</keyword>
<dbReference type="InterPro" id="IPR007838">
    <property type="entry name" value="Cell_div_ZapA-like"/>
</dbReference>
<evidence type="ECO:0000256" key="7">
    <source>
        <dbReference type="ARBA" id="ARBA00024910"/>
    </source>
</evidence>
<proteinExistence type="predicted"/>
<comment type="function">
    <text evidence="7">Activator of cell division through the inhibition of FtsZ GTPase activity, therefore promoting FtsZ assembly into bundles of protofilaments necessary for the formation of the division Z ring. It is recruited early at mid-cell but it is not essential for cell division.</text>
</comment>
<organism evidence="10">
    <name type="scientific">marine metagenome</name>
    <dbReference type="NCBI Taxonomy" id="408172"/>
    <lineage>
        <taxon>unclassified sequences</taxon>
        <taxon>metagenomes</taxon>
        <taxon>ecological metagenomes</taxon>
    </lineage>
</organism>
<comment type="subunit">
    <text evidence="8">Homodimer. Interacts with FtsZ.</text>
</comment>
<dbReference type="GO" id="GO:0000917">
    <property type="term" value="P:division septum assembly"/>
    <property type="evidence" value="ECO:0007669"/>
    <property type="project" value="UniProtKB-KW"/>
</dbReference>
<name>A0A381P1U9_9ZZZZ</name>
<evidence type="ECO:0000256" key="1">
    <source>
        <dbReference type="ARBA" id="ARBA00004496"/>
    </source>
</evidence>
<feature type="non-terminal residue" evidence="10">
    <location>
        <position position="1"/>
    </location>
</feature>
<dbReference type="GO" id="GO:0000921">
    <property type="term" value="P:septin ring assembly"/>
    <property type="evidence" value="ECO:0007669"/>
    <property type="project" value="TreeGrafter"/>
</dbReference>
<dbReference type="PANTHER" id="PTHR34981:SF1">
    <property type="entry name" value="CELL DIVISION PROTEIN ZAPA"/>
    <property type="match status" value="1"/>
</dbReference>
<dbReference type="GO" id="GO:0043093">
    <property type="term" value="P:FtsZ-dependent cytokinesis"/>
    <property type="evidence" value="ECO:0007669"/>
    <property type="project" value="TreeGrafter"/>
</dbReference>
<evidence type="ECO:0000256" key="5">
    <source>
        <dbReference type="ARBA" id="ARBA00023210"/>
    </source>
</evidence>
<dbReference type="AlphaFoldDB" id="A0A381P1U9"/>
<dbReference type="GO" id="GO:0030428">
    <property type="term" value="C:cell septum"/>
    <property type="evidence" value="ECO:0007669"/>
    <property type="project" value="TreeGrafter"/>
</dbReference>
<evidence type="ECO:0000256" key="2">
    <source>
        <dbReference type="ARBA" id="ARBA00015195"/>
    </source>
</evidence>
<keyword evidence="3" id="KW-0963">Cytoplasm</keyword>
<evidence type="ECO:0000256" key="9">
    <source>
        <dbReference type="ARBA" id="ARBA00033158"/>
    </source>
</evidence>
<dbReference type="GO" id="GO:0005829">
    <property type="term" value="C:cytosol"/>
    <property type="evidence" value="ECO:0007669"/>
    <property type="project" value="TreeGrafter"/>
</dbReference>
<keyword evidence="4" id="KW-0132">Cell division</keyword>
<dbReference type="Gene3D" id="6.10.250.790">
    <property type="match status" value="1"/>
</dbReference>
<dbReference type="InterPro" id="IPR053712">
    <property type="entry name" value="Bac_CellDiv_Activator"/>
</dbReference>
<comment type="subcellular location">
    <subcellularLocation>
        <location evidence="1">Cytoplasm</location>
    </subcellularLocation>
</comment>
<accession>A0A381P1U9</accession>
<dbReference type="SUPFAM" id="SSF102829">
    <property type="entry name" value="Cell division protein ZapA-like"/>
    <property type="match status" value="1"/>
</dbReference>
<reference evidence="10" key="1">
    <citation type="submission" date="2018-05" db="EMBL/GenBank/DDBJ databases">
        <authorList>
            <person name="Lanie J.A."/>
            <person name="Ng W.-L."/>
            <person name="Kazmierczak K.M."/>
            <person name="Andrzejewski T.M."/>
            <person name="Davidsen T.M."/>
            <person name="Wayne K.J."/>
            <person name="Tettelin H."/>
            <person name="Glass J.I."/>
            <person name="Rusch D."/>
            <person name="Podicherti R."/>
            <person name="Tsui H.-C.T."/>
            <person name="Winkler M.E."/>
        </authorList>
    </citation>
    <scope>NUCLEOTIDE SEQUENCE</scope>
</reference>
<evidence type="ECO:0000256" key="8">
    <source>
        <dbReference type="ARBA" id="ARBA00026068"/>
    </source>
</evidence>
<dbReference type="PANTHER" id="PTHR34981">
    <property type="entry name" value="CELL DIVISION PROTEIN ZAPA"/>
    <property type="match status" value="1"/>
</dbReference>
<dbReference type="GO" id="GO:0032153">
    <property type="term" value="C:cell division site"/>
    <property type="evidence" value="ECO:0007669"/>
    <property type="project" value="TreeGrafter"/>
</dbReference>
<dbReference type="InterPro" id="IPR036192">
    <property type="entry name" value="Cell_div_ZapA-like_sf"/>
</dbReference>
<protein>
    <recommendedName>
        <fullName evidence="2">Cell division protein ZapA</fullName>
    </recommendedName>
    <alternativeName>
        <fullName evidence="9">Z ring-associated protein ZapA</fullName>
    </alternativeName>
</protein>
<evidence type="ECO:0000256" key="6">
    <source>
        <dbReference type="ARBA" id="ARBA00023306"/>
    </source>
</evidence>
<keyword evidence="6" id="KW-0131">Cell cycle</keyword>
<gene>
    <name evidence="10" type="ORF">METZ01_LOCUS13328</name>
</gene>
<sequence>VTDDTSRVVTVEIMGQRYPIRSALDLEYITHLANYVDQKIQSATEHSTGADTVRIAVLAALNIADEYFRARDSNTGGDDRLQRRADEIEQMVDRALEQFG</sequence>
<evidence type="ECO:0000256" key="4">
    <source>
        <dbReference type="ARBA" id="ARBA00022618"/>
    </source>
</evidence>